<dbReference type="SUPFAM" id="SSF53167">
    <property type="entry name" value="Purine and uridine phosphorylases"/>
    <property type="match status" value="1"/>
</dbReference>
<protein>
    <recommendedName>
        <fullName evidence="3">Nucleoside phosphorylase domain-containing protein</fullName>
    </recommendedName>
</protein>
<dbReference type="GO" id="GO:0009116">
    <property type="term" value="P:nucleoside metabolic process"/>
    <property type="evidence" value="ECO:0007669"/>
    <property type="project" value="InterPro"/>
</dbReference>
<organism evidence="1 2">
    <name type="scientific">Pyricularia oryzae</name>
    <name type="common">Rice blast fungus</name>
    <name type="synonym">Magnaporthe oryzae</name>
    <dbReference type="NCBI Taxonomy" id="318829"/>
    <lineage>
        <taxon>Eukaryota</taxon>
        <taxon>Fungi</taxon>
        <taxon>Dikarya</taxon>
        <taxon>Ascomycota</taxon>
        <taxon>Pezizomycotina</taxon>
        <taxon>Sordariomycetes</taxon>
        <taxon>Sordariomycetidae</taxon>
        <taxon>Magnaporthales</taxon>
        <taxon>Pyriculariaceae</taxon>
        <taxon>Pyricularia</taxon>
    </lineage>
</organism>
<evidence type="ECO:0008006" key="3">
    <source>
        <dbReference type="Google" id="ProtNLM"/>
    </source>
</evidence>
<dbReference type="Proteomes" id="UP000294847">
    <property type="component" value="Chromosome 7"/>
</dbReference>
<gene>
    <name evidence="1" type="ORF">PoMZ_13661</name>
</gene>
<dbReference type="EMBL" id="CP034210">
    <property type="protein sequence ID" value="QBZ66678.1"/>
    <property type="molecule type" value="Genomic_DNA"/>
</dbReference>
<dbReference type="InterPro" id="IPR035994">
    <property type="entry name" value="Nucleoside_phosphorylase_sf"/>
</dbReference>
<dbReference type="InterPro" id="IPR053137">
    <property type="entry name" value="NLR-like"/>
</dbReference>
<feature type="non-terminal residue" evidence="1">
    <location>
        <position position="362"/>
    </location>
</feature>
<dbReference type="PANTHER" id="PTHR46082:SF11">
    <property type="entry name" value="AAA+ ATPASE DOMAIN-CONTAINING PROTEIN-RELATED"/>
    <property type="match status" value="1"/>
</dbReference>
<accession>A0A4V1C8F2</accession>
<sequence length="362" mass="39248">LDIPEAGRRARGPGIASLQVTYAFYYCQPQTKKRKADLLQKYPCDPGCQWKRRSRFGPMTSDKHPFSALMIHLPKSLQVPESAPFGCIAEGPLQQCEWVSRLLIQTYRGTFLIDNAIVYVDHSAVANKEMGISKILERLKDFRHGNSKVNNLVARDNRSNAIPLPLEASSVADASHNLPYLPERTSNPNPMAPPTALLVPTTLETTNNATSQAAPRGRYLAGFALYLSSWQPRLRSWTRNLPTYPPPTDSNIYSFGRIGNHNVVAACPPAGQMGTNQAAVVASQMNASFPSLRFGVLVGIGGGVPNLDADIDIGDVVISQPADHYGGVVQYDFGKTGAGGRITRTGSLNAPPTILLNALAKL</sequence>
<dbReference type="AlphaFoldDB" id="A0A4V1C8F2"/>
<evidence type="ECO:0000313" key="1">
    <source>
        <dbReference type="EMBL" id="QBZ66678.1"/>
    </source>
</evidence>
<proteinExistence type="predicted"/>
<dbReference type="GO" id="GO:0003824">
    <property type="term" value="F:catalytic activity"/>
    <property type="evidence" value="ECO:0007669"/>
    <property type="project" value="InterPro"/>
</dbReference>
<name>A0A4V1C8F2_PYROR</name>
<feature type="non-terminal residue" evidence="1">
    <location>
        <position position="1"/>
    </location>
</feature>
<evidence type="ECO:0000313" key="2">
    <source>
        <dbReference type="Proteomes" id="UP000294847"/>
    </source>
</evidence>
<dbReference type="PANTHER" id="PTHR46082">
    <property type="entry name" value="ATP/GTP-BINDING PROTEIN-RELATED"/>
    <property type="match status" value="1"/>
</dbReference>
<dbReference type="Gene3D" id="3.40.50.1580">
    <property type="entry name" value="Nucleoside phosphorylase domain"/>
    <property type="match status" value="1"/>
</dbReference>
<reference evidence="1 2" key="1">
    <citation type="journal article" date="2019" name="Mol. Biol. Evol.">
        <title>Blast fungal genomes show frequent chromosomal changes, gene gains and losses, and effector gene turnover.</title>
        <authorList>
            <person name="Gomez Luciano L.B."/>
            <person name="Jason Tsai I."/>
            <person name="Chuma I."/>
            <person name="Tosa Y."/>
            <person name="Chen Y.H."/>
            <person name="Li J.Y."/>
            <person name="Li M.Y."/>
            <person name="Jade Lu M.Y."/>
            <person name="Nakayashiki H."/>
            <person name="Li W.H."/>
        </authorList>
    </citation>
    <scope>NUCLEOTIDE SEQUENCE [LARGE SCALE GENOMIC DNA]</scope>
    <source>
        <strain evidence="1">MZ5-1-6</strain>
    </source>
</reference>